<organism evidence="1 2">
    <name type="scientific">Datura stramonium</name>
    <name type="common">Jimsonweed</name>
    <name type="synonym">Common thornapple</name>
    <dbReference type="NCBI Taxonomy" id="4076"/>
    <lineage>
        <taxon>Eukaryota</taxon>
        <taxon>Viridiplantae</taxon>
        <taxon>Streptophyta</taxon>
        <taxon>Embryophyta</taxon>
        <taxon>Tracheophyta</taxon>
        <taxon>Spermatophyta</taxon>
        <taxon>Magnoliopsida</taxon>
        <taxon>eudicotyledons</taxon>
        <taxon>Gunneridae</taxon>
        <taxon>Pentapetalae</taxon>
        <taxon>asterids</taxon>
        <taxon>lamiids</taxon>
        <taxon>Solanales</taxon>
        <taxon>Solanaceae</taxon>
        <taxon>Solanoideae</taxon>
        <taxon>Datureae</taxon>
        <taxon>Datura</taxon>
    </lineage>
</organism>
<protein>
    <submittedName>
        <fullName evidence="1">Uncharacterized protein</fullName>
    </submittedName>
</protein>
<keyword evidence="2" id="KW-1185">Reference proteome</keyword>
<comment type="caution">
    <text evidence="1">The sequence shown here is derived from an EMBL/GenBank/DDBJ whole genome shotgun (WGS) entry which is preliminary data.</text>
</comment>
<dbReference type="EMBL" id="JACEIK010018890">
    <property type="protein sequence ID" value="MCE5166050.1"/>
    <property type="molecule type" value="Genomic_DNA"/>
</dbReference>
<proteinExistence type="predicted"/>
<feature type="non-terminal residue" evidence="1">
    <location>
        <position position="67"/>
    </location>
</feature>
<name>A0ABS8Y635_DATST</name>
<evidence type="ECO:0000313" key="1">
    <source>
        <dbReference type="EMBL" id="MCE5166050.1"/>
    </source>
</evidence>
<gene>
    <name evidence="1" type="ORF">HAX54_014334</name>
</gene>
<evidence type="ECO:0000313" key="2">
    <source>
        <dbReference type="Proteomes" id="UP000823775"/>
    </source>
</evidence>
<reference evidence="1 2" key="1">
    <citation type="journal article" date="2021" name="BMC Genomics">
        <title>Datura genome reveals duplications of psychoactive alkaloid biosynthetic genes and high mutation rate following tissue culture.</title>
        <authorList>
            <person name="Rajewski A."/>
            <person name="Carter-House D."/>
            <person name="Stajich J."/>
            <person name="Litt A."/>
        </authorList>
    </citation>
    <scope>NUCLEOTIDE SEQUENCE [LARGE SCALE GENOMIC DNA]</scope>
    <source>
        <strain evidence="1">AR-01</strain>
    </source>
</reference>
<accession>A0ABS8Y635</accession>
<sequence>MDLHCGVAVSIASLMVVSLEMDRQSSYCNFSSVFQSDGRLMDHQGSDGPSLLPSVEANFGPLLVKSE</sequence>
<dbReference type="Proteomes" id="UP000823775">
    <property type="component" value="Unassembled WGS sequence"/>
</dbReference>